<dbReference type="Proteomes" id="UP000228689">
    <property type="component" value="Unassembled WGS sequence"/>
</dbReference>
<dbReference type="InterPro" id="IPR036419">
    <property type="entry name" value="Ribosomal_S3_C_sf"/>
</dbReference>
<evidence type="ECO:0000256" key="3">
    <source>
        <dbReference type="ARBA" id="ARBA00022884"/>
    </source>
</evidence>
<dbReference type="Pfam" id="PF00189">
    <property type="entry name" value="Ribosomal_S3_C"/>
    <property type="match status" value="1"/>
</dbReference>
<evidence type="ECO:0000313" key="11">
    <source>
        <dbReference type="Proteomes" id="UP000228689"/>
    </source>
</evidence>
<comment type="subunit">
    <text evidence="8">Part of the 30S ribosomal subunit. Forms a tight complex with proteins S10 and S14.</text>
</comment>
<dbReference type="InterPro" id="IPR015946">
    <property type="entry name" value="KH_dom-like_a/b"/>
</dbReference>
<dbReference type="SUPFAM" id="SSF54814">
    <property type="entry name" value="Prokaryotic type KH domain (KH-domain type II)"/>
    <property type="match status" value="1"/>
</dbReference>
<dbReference type="PANTHER" id="PTHR11760:SF19">
    <property type="entry name" value="SMALL RIBOSOMAL SUBUNIT PROTEIN US3C"/>
    <property type="match status" value="1"/>
</dbReference>
<dbReference type="Gene3D" id="3.30.1140.32">
    <property type="entry name" value="Ribosomal protein S3, C-terminal domain"/>
    <property type="match status" value="1"/>
</dbReference>
<evidence type="ECO:0000256" key="5">
    <source>
        <dbReference type="ARBA" id="ARBA00023274"/>
    </source>
</evidence>
<name>A0A2M7RDL6_9BACT</name>
<evidence type="ECO:0000256" key="8">
    <source>
        <dbReference type="HAMAP-Rule" id="MF_01309"/>
    </source>
</evidence>
<dbReference type="GO" id="GO:0003729">
    <property type="term" value="F:mRNA binding"/>
    <property type="evidence" value="ECO:0007669"/>
    <property type="project" value="UniProtKB-UniRule"/>
</dbReference>
<dbReference type="Pfam" id="PF07650">
    <property type="entry name" value="KH_2"/>
    <property type="match status" value="1"/>
</dbReference>
<dbReference type="GO" id="GO:0022627">
    <property type="term" value="C:cytosolic small ribosomal subunit"/>
    <property type="evidence" value="ECO:0007669"/>
    <property type="project" value="TreeGrafter"/>
</dbReference>
<evidence type="ECO:0000256" key="7">
    <source>
        <dbReference type="ARBA" id="ARBA00035257"/>
    </source>
</evidence>
<protein>
    <recommendedName>
        <fullName evidence="7 8">Small ribosomal subunit protein uS3</fullName>
    </recommendedName>
</protein>
<dbReference type="AlphaFoldDB" id="A0A2M7RDL6"/>
<keyword evidence="5 8" id="KW-0687">Ribonucleoprotein</keyword>
<sequence>MGQKVNPKAFRLGYIYTWPSKWFSRKDFAKFLEQDVKIRKFINVKLKEAGIDRIEISRDQKDIIIDIIAAKPGLIIGRGGQGIEDLKKELKEKVLKEKISVKINIKEVDNASLSAAVVLQLISADIEKRIPFRRIAKQAIDRVMKAGAQGVKIALAGRLNGVEIARTEIFSDGKIPLHTMRADIDYSRNHAQTTFGKIGIKVWIYKGEIFKQSNQDNKEQN</sequence>
<dbReference type="GO" id="GO:0019843">
    <property type="term" value="F:rRNA binding"/>
    <property type="evidence" value="ECO:0007669"/>
    <property type="project" value="UniProtKB-UniRule"/>
</dbReference>
<comment type="caution">
    <text evidence="10">The sequence shown here is derived from an EMBL/GenBank/DDBJ whole genome shotgun (WGS) entry which is preliminary data.</text>
</comment>
<evidence type="ECO:0000259" key="9">
    <source>
        <dbReference type="PROSITE" id="PS50823"/>
    </source>
</evidence>
<dbReference type="GO" id="GO:0006412">
    <property type="term" value="P:translation"/>
    <property type="evidence" value="ECO:0007669"/>
    <property type="project" value="UniProtKB-UniRule"/>
</dbReference>
<dbReference type="Gene3D" id="3.30.300.20">
    <property type="match status" value="1"/>
</dbReference>
<dbReference type="HAMAP" id="MF_01309_B">
    <property type="entry name" value="Ribosomal_uS3_B"/>
    <property type="match status" value="1"/>
</dbReference>
<organism evidence="10 11">
    <name type="scientific">Candidatus Komeilibacteria bacterium CG_4_10_14_0_8_um_filter_37_78</name>
    <dbReference type="NCBI Taxonomy" id="1974471"/>
    <lineage>
        <taxon>Bacteria</taxon>
        <taxon>Candidatus Komeiliibacteriota</taxon>
    </lineage>
</organism>
<dbReference type="InterPro" id="IPR005704">
    <property type="entry name" value="Ribosomal_uS3_bac-typ"/>
</dbReference>
<keyword evidence="2 8" id="KW-0699">rRNA-binding</keyword>
<accession>A0A2M7RDL6</accession>
<dbReference type="EMBL" id="PFMC01000056">
    <property type="protein sequence ID" value="PIY94825.1"/>
    <property type="molecule type" value="Genomic_DNA"/>
</dbReference>
<dbReference type="SUPFAM" id="SSF54821">
    <property type="entry name" value="Ribosomal protein S3 C-terminal domain"/>
    <property type="match status" value="1"/>
</dbReference>
<evidence type="ECO:0000256" key="2">
    <source>
        <dbReference type="ARBA" id="ARBA00022730"/>
    </source>
</evidence>
<evidence type="ECO:0000256" key="4">
    <source>
        <dbReference type="ARBA" id="ARBA00022980"/>
    </source>
</evidence>
<dbReference type="InterPro" id="IPR004087">
    <property type="entry name" value="KH_dom"/>
</dbReference>
<dbReference type="InterPro" id="IPR057258">
    <property type="entry name" value="Ribosomal_uS3"/>
</dbReference>
<dbReference type="PROSITE" id="PS50823">
    <property type="entry name" value="KH_TYPE_2"/>
    <property type="match status" value="1"/>
</dbReference>
<dbReference type="FunFam" id="3.30.300.20:FF:000001">
    <property type="entry name" value="30S ribosomal protein S3"/>
    <property type="match status" value="1"/>
</dbReference>
<feature type="domain" description="KH type-2" evidence="9">
    <location>
        <begin position="38"/>
        <end position="109"/>
    </location>
</feature>
<dbReference type="NCBIfam" id="TIGR01009">
    <property type="entry name" value="rpsC_bact"/>
    <property type="match status" value="1"/>
</dbReference>
<keyword evidence="4 8" id="KW-0689">Ribosomal protein</keyword>
<reference evidence="11" key="1">
    <citation type="submission" date="2017-09" db="EMBL/GenBank/DDBJ databases">
        <title>Depth-based differentiation of microbial function through sediment-hosted aquifers and enrichment of novel symbionts in the deep terrestrial subsurface.</title>
        <authorList>
            <person name="Probst A.J."/>
            <person name="Ladd B."/>
            <person name="Jarett J.K."/>
            <person name="Geller-Mcgrath D.E."/>
            <person name="Sieber C.M.K."/>
            <person name="Emerson J.B."/>
            <person name="Anantharaman K."/>
            <person name="Thomas B.C."/>
            <person name="Malmstrom R."/>
            <person name="Stieglmeier M."/>
            <person name="Klingl A."/>
            <person name="Woyke T."/>
            <person name="Ryan C.M."/>
            <person name="Banfield J.F."/>
        </authorList>
    </citation>
    <scope>NUCLEOTIDE SEQUENCE [LARGE SCALE GENOMIC DNA]</scope>
</reference>
<evidence type="ECO:0000256" key="1">
    <source>
        <dbReference type="ARBA" id="ARBA00010761"/>
    </source>
</evidence>
<dbReference type="InterPro" id="IPR001351">
    <property type="entry name" value="Ribosomal_uS3_C"/>
</dbReference>
<dbReference type="CDD" id="cd02412">
    <property type="entry name" value="KH-II_30S_S3"/>
    <property type="match status" value="1"/>
</dbReference>
<dbReference type="PANTHER" id="PTHR11760">
    <property type="entry name" value="30S/40S RIBOSOMAL PROTEIN S3"/>
    <property type="match status" value="1"/>
</dbReference>
<dbReference type="InterPro" id="IPR004044">
    <property type="entry name" value="KH_dom_type_2"/>
</dbReference>
<evidence type="ECO:0000313" key="10">
    <source>
        <dbReference type="EMBL" id="PIY94825.1"/>
    </source>
</evidence>
<proteinExistence type="inferred from homology"/>
<gene>
    <name evidence="8" type="primary">rpsC</name>
    <name evidence="10" type="ORF">COY67_02010</name>
</gene>
<comment type="similarity">
    <text evidence="1 8">Belongs to the universal ribosomal protein uS3 family.</text>
</comment>
<dbReference type="InterPro" id="IPR009019">
    <property type="entry name" value="KH_sf_prok-type"/>
</dbReference>
<evidence type="ECO:0000256" key="6">
    <source>
        <dbReference type="ARBA" id="ARBA00024998"/>
    </source>
</evidence>
<dbReference type="GO" id="GO:0003735">
    <property type="term" value="F:structural constituent of ribosome"/>
    <property type="evidence" value="ECO:0007669"/>
    <property type="project" value="InterPro"/>
</dbReference>
<comment type="function">
    <text evidence="6 8">Binds the lower part of the 30S subunit head. Binds mRNA in the 70S ribosome, positioning it for translation.</text>
</comment>
<keyword evidence="3 8" id="KW-0694">RNA-binding</keyword>
<dbReference type="SMART" id="SM00322">
    <property type="entry name" value="KH"/>
    <property type="match status" value="1"/>
</dbReference>